<evidence type="ECO:0000256" key="3">
    <source>
        <dbReference type="ARBA" id="ARBA00023268"/>
    </source>
</evidence>
<accession>A0A0L1JTD9</accession>
<dbReference type="EMBL" id="AQQZ01000002">
    <property type="protein sequence ID" value="KNG95010.1"/>
    <property type="molecule type" value="Genomic_DNA"/>
</dbReference>
<dbReference type="InterPro" id="IPR001753">
    <property type="entry name" value="Enoyl-CoA_hydra/iso"/>
</dbReference>
<dbReference type="GO" id="GO:0016853">
    <property type="term" value="F:isomerase activity"/>
    <property type="evidence" value="ECO:0007669"/>
    <property type="project" value="UniProtKB-KW"/>
</dbReference>
<evidence type="ECO:0008006" key="6">
    <source>
        <dbReference type="Google" id="ProtNLM"/>
    </source>
</evidence>
<keyword evidence="1" id="KW-0413">Isomerase</keyword>
<dbReference type="InterPro" id="IPR029045">
    <property type="entry name" value="ClpP/crotonase-like_dom_sf"/>
</dbReference>
<dbReference type="PANTHER" id="PTHR23309:SF49">
    <property type="entry name" value="PEROXISOMAL BIFUNCTIONAL ENZYME"/>
    <property type="match status" value="1"/>
</dbReference>
<dbReference type="GO" id="GO:0016829">
    <property type="term" value="F:lyase activity"/>
    <property type="evidence" value="ECO:0007669"/>
    <property type="project" value="UniProtKB-KW"/>
</dbReference>
<dbReference type="InterPro" id="IPR008927">
    <property type="entry name" value="6-PGluconate_DH-like_C_sf"/>
</dbReference>
<dbReference type="SUPFAM" id="SSF52096">
    <property type="entry name" value="ClpP/crotonase"/>
    <property type="match status" value="1"/>
</dbReference>
<dbReference type="GO" id="GO:0003857">
    <property type="term" value="F:(3S)-3-hydroxyacyl-CoA dehydrogenase (NAD+) activity"/>
    <property type="evidence" value="ECO:0007669"/>
    <property type="project" value="TreeGrafter"/>
</dbReference>
<dbReference type="GO" id="GO:0006635">
    <property type="term" value="P:fatty acid beta-oxidation"/>
    <property type="evidence" value="ECO:0007669"/>
    <property type="project" value="TreeGrafter"/>
</dbReference>
<proteinExistence type="predicted"/>
<evidence type="ECO:0000313" key="5">
    <source>
        <dbReference type="Proteomes" id="UP000036938"/>
    </source>
</evidence>
<reference evidence="4 5" key="1">
    <citation type="journal article" date="2015" name="Int. J. Syst. Evol. Microbiol.">
        <title>Aestuariivita atlantica sp. nov., isolated from deep sea sediment of the Atlantic Ocean.</title>
        <authorList>
            <person name="Li G."/>
            <person name="Lai Q."/>
            <person name="Du Y."/>
            <person name="Liu X."/>
            <person name="Sun F."/>
            <person name="Shao Z."/>
        </authorList>
    </citation>
    <scope>NUCLEOTIDE SEQUENCE [LARGE SCALE GENOMIC DNA]</scope>
    <source>
        <strain evidence="4 5">22II-S11-z3</strain>
    </source>
</reference>
<dbReference type="RefSeq" id="WP_050530003.1">
    <property type="nucleotide sequence ID" value="NZ_AQQZ01000002.1"/>
</dbReference>
<sequence>MTVPDPAILTETRRGSVAVLDLSDPPSHALDAQTCGALIAALEAAAADDAISAVVLAAAGGTAFAGDADALDAPAPEDAAALADLTATVAGYPKPVVACLAGTVRGAGAALALAAHWRVVADGARIGWGDVALGRVPGGGATQRLPRLVGARAALDLLLSGRGFPLNKPMLAGLVDLPVEGGEDIVAAAVAFASGPDCVVRPTDTRREGLADGAAYSAEIAERREKTGEALDDAAAQTVAAVEAAALLPIPAGLNLETSVAADCAASPLARARTGLAKAEARVTRAAGAPARGPLTIAGSGRIAAGLAIAVLDAGCDLRLVGAGASRVRAQVAATYDHAVSRSRLSTRKRDDRMRRVSLDTGWHDLGPGDVVFVTDGSAAFEDGGRGTVQATAVPEPEAEDEIALAVPPLCHVRRLVEIGWTEAQADDVARVAAACAAFARLPVVTRGAGARAFDRLSAASALAADALVKTGLPPERLDAALRAAGWASVPFLSRDLAGLPGTGPGVALQECFPDAEFGALDALLAEVGRTGRIAGAGYYDYASGRPMPDPSVTAILSELANPVDPGWDADDIVWMMTAAIANEGVRLVAEGMVDAASDVDLIAVHGMGLPRDSGGLLLWADLQGLPRMERRLRDMADRLGPLWSPHPEWGERIKNGRALVEAG</sequence>
<name>A0A0L1JTD9_9RHOB</name>
<dbReference type="AlphaFoldDB" id="A0A0L1JTD9"/>
<comment type="caution">
    <text evidence="4">The sequence shown here is derived from an EMBL/GenBank/DDBJ whole genome shotgun (WGS) entry which is preliminary data.</text>
</comment>
<evidence type="ECO:0000256" key="1">
    <source>
        <dbReference type="ARBA" id="ARBA00023235"/>
    </source>
</evidence>
<protein>
    <recommendedName>
        <fullName evidence="6">3-hydroxyacyl-CoA dehydrogenase</fullName>
    </recommendedName>
</protein>
<dbReference type="SUPFAM" id="SSF48179">
    <property type="entry name" value="6-phosphogluconate dehydrogenase C-terminal domain-like"/>
    <property type="match status" value="2"/>
</dbReference>
<evidence type="ECO:0000256" key="2">
    <source>
        <dbReference type="ARBA" id="ARBA00023239"/>
    </source>
</evidence>
<organism evidence="4 5">
    <name type="scientific">Pseudaestuariivita atlantica</name>
    <dbReference type="NCBI Taxonomy" id="1317121"/>
    <lineage>
        <taxon>Bacteria</taxon>
        <taxon>Pseudomonadati</taxon>
        <taxon>Pseudomonadota</taxon>
        <taxon>Alphaproteobacteria</taxon>
        <taxon>Rhodobacterales</taxon>
        <taxon>Paracoccaceae</taxon>
        <taxon>Pseudaestuariivita</taxon>
    </lineage>
</organism>
<dbReference type="Gene3D" id="3.90.226.10">
    <property type="entry name" value="2-enoyl-CoA Hydratase, Chain A, domain 1"/>
    <property type="match status" value="1"/>
</dbReference>
<keyword evidence="3" id="KW-0511">Multifunctional enzyme</keyword>
<evidence type="ECO:0000313" key="4">
    <source>
        <dbReference type="EMBL" id="KNG95010.1"/>
    </source>
</evidence>
<dbReference type="Proteomes" id="UP000036938">
    <property type="component" value="Unassembled WGS sequence"/>
</dbReference>
<keyword evidence="2" id="KW-0456">Lyase</keyword>
<keyword evidence="5" id="KW-1185">Reference proteome</keyword>
<dbReference type="Pfam" id="PF00378">
    <property type="entry name" value="ECH_1"/>
    <property type="match status" value="1"/>
</dbReference>
<gene>
    <name evidence="4" type="ORF">ATO11_06525</name>
</gene>
<dbReference type="PATRIC" id="fig|1317121.7.peg.1687"/>
<dbReference type="STRING" id="1317121.ATO11_06525"/>
<dbReference type="PANTHER" id="PTHR23309">
    <property type="entry name" value="3-HYDROXYACYL-COA DEHYROGENASE"/>
    <property type="match status" value="1"/>
</dbReference>
<dbReference type="Gene3D" id="1.10.1040.50">
    <property type="match status" value="1"/>
</dbReference>
<dbReference type="OrthoDB" id="9771883at2"/>